<dbReference type="SUPFAM" id="SSF53850">
    <property type="entry name" value="Periplasmic binding protein-like II"/>
    <property type="match status" value="1"/>
</dbReference>
<dbReference type="RefSeq" id="WP_196988181.1">
    <property type="nucleotide sequence ID" value="NZ_JADWYS010000001.1"/>
</dbReference>
<dbReference type="EMBL" id="JADWYS010000001">
    <property type="protein sequence ID" value="MBG9390442.1"/>
    <property type="molecule type" value="Genomic_DNA"/>
</dbReference>
<dbReference type="InterPro" id="IPR005064">
    <property type="entry name" value="BUG"/>
</dbReference>
<name>A0A931H8P3_9BURK</name>
<reference evidence="2" key="1">
    <citation type="submission" date="2020-11" db="EMBL/GenBank/DDBJ databases">
        <title>Bacterial whole genome sequence for Caenimonas sp. DR4.4.</title>
        <authorList>
            <person name="Le V."/>
            <person name="Ko S.-R."/>
            <person name="Ahn C.-Y."/>
            <person name="Oh H.-M."/>
        </authorList>
    </citation>
    <scope>NUCLEOTIDE SEQUENCE</scope>
    <source>
        <strain evidence="2">DR4.4</strain>
    </source>
</reference>
<accession>A0A931H8P3</accession>
<dbReference type="PANTHER" id="PTHR42928">
    <property type="entry name" value="TRICARBOXYLATE-BINDING PROTEIN"/>
    <property type="match status" value="1"/>
</dbReference>
<protein>
    <submittedName>
        <fullName evidence="2">Tripartite tricarboxylate transporter substrate binding protein</fullName>
    </submittedName>
</protein>
<dbReference type="Pfam" id="PF03401">
    <property type="entry name" value="TctC"/>
    <property type="match status" value="1"/>
</dbReference>
<dbReference type="PROSITE" id="PS51318">
    <property type="entry name" value="TAT"/>
    <property type="match status" value="1"/>
</dbReference>
<keyword evidence="3" id="KW-1185">Reference proteome</keyword>
<dbReference type="PIRSF" id="PIRSF017082">
    <property type="entry name" value="YflP"/>
    <property type="match status" value="1"/>
</dbReference>
<dbReference type="Proteomes" id="UP000651050">
    <property type="component" value="Unassembled WGS sequence"/>
</dbReference>
<dbReference type="Gene3D" id="3.40.190.150">
    <property type="entry name" value="Bordetella uptake gene, domain 1"/>
    <property type="match status" value="1"/>
</dbReference>
<dbReference type="InterPro" id="IPR042100">
    <property type="entry name" value="Bug_dom1"/>
</dbReference>
<dbReference type="Gene3D" id="3.40.190.10">
    <property type="entry name" value="Periplasmic binding protein-like II"/>
    <property type="match status" value="1"/>
</dbReference>
<gene>
    <name evidence="2" type="ORF">I5803_20600</name>
</gene>
<dbReference type="CDD" id="cd07012">
    <property type="entry name" value="PBP2_Bug_TTT"/>
    <property type="match status" value="1"/>
</dbReference>
<proteinExistence type="inferred from homology"/>
<evidence type="ECO:0000313" key="3">
    <source>
        <dbReference type="Proteomes" id="UP000651050"/>
    </source>
</evidence>
<dbReference type="AlphaFoldDB" id="A0A931H8P3"/>
<organism evidence="2 3">
    <name type="scientific">Caenimonas aquaedulcis</name>
    <dbReference type="NCBI Taxonomy" id="2793270"/>
    <lineage>
        <taxon>Bacteria</taxon>
        <taxon>Pseudomonadati</taxon>
        <taxon>Pseudomonadota</taxon>
        <taxon>Betaproteobacteria</taxon>
        <taxon>Burkholderiales</taxon>
        <taxon>Comamonadaceae</taxon>
        <taxon>Caenimonas</taxon>
    </lineage>
</organism>
<evidence type="ECO:0000256" key="1">
    <source>
        <dbReference type="ARBA" id="ARBA00006987"/>
    </source>
</evidence>
<comment type="similarity">
    <text evidence="1">Belongs to the UPF0065 (bug) family.</text>
</comment>
<comment type="caution">
    <text evidence="2">The sequence shown here is derived from an EMBL/GenBank/DDBJ whole genome shotgun (WGS) entry which is preliminary data.</text>
</comment>
<dbReference type="InterPro" id="IPR006311">
    <property type="entry name" value="TAT_signal"/>
</dbReference>
<evidence type="ECO:0000313" key="2">
    <source>
        <dbReference type="EMBL" id="MBG9390442.1"/>
    </source>
</evidence>
<sequence length="329" mass="34856">MSFHMSRRGVLGGLVATGLSGLPGFGRAQASDYPRRPIKIVVPWAAGGGSDTVVRTIAPVLSQRLGQPVIVDNRAGATGTLGSAVVANSPADGYTLLFGSADSQSIAPQVMRKAPYPNSAFVSIGPVGITPLAVMVHGSNPAKTFAQFTQMARDAKPPLFYGSWGIGSSGHIAMEALKDVIKVDMKHVPYLSTAPLMQAQLSREIDCSIIPLLVAEQYAKAGTVRILAINSPERLPGHPDVPLLKDLGIAGLETGLWTGLLAPAGTPPAVIEKLNAALDASIAEPQVAEAMKKMSLVVQHMPSAKYQEFTQAEYDRWGRYIKKARIEID</sequence>
<dbReference type="PANTHER" id="PTHR42928:SF5">
    <property type="entry name" value="BLR1237 PROTEIN"/>
    <property type="match status" value="1"/>
</dbReference>